<keyword evidence="3" id="KW-0274">FAD</keyword>
<dbReference type="HOGENOM" id="CLU_038144_0_0_11"/>
<reference evidence="6 7" key="1">
    <citation type="journal article" date="2012" name="Appl. Environ. Microbiol.">
        <title>Involvement of two latex-clearing proteins during rubber degradation and insights into the subsequent degradation pathway revealed by the genome sequence of Gordonia polyisoprenivorans strain VH2.</title>
        <authorList>
            <person name="Hiessl S."/>
            <person name="Schuldes J."/>
            <person name="Thurmer A."/>
            <person name="Halbsguth T."/>
            <person name="Broker D."/>
            <person name="Angelov A."/>
            <person name="Liebl W."/>
            <person name="Daniel R."/>
            <person name="Steinbuchel A."/>
        </authorList>
    </citation>
    <scope>NUCLEOTIDE SEQUENCE [LARGE SCALE GENOMIC DNA]</scope>
    <source>
        <strain evidence="7">DSM 44266 / VH2</strain>
    </source>
</reference>
<protein>
    <submittedName>
        <fullName evidence="6">Putative FAD-dependent pyridine nucleotide-disulfide oxidoreductase</fullName>
    </submittedName>
</protein>
<evidence type="ECO:0000259" key="5">
    <source>
        <dbReference type="Pfam" id="PF07992"/>
    </source>
</evidence>
<evidence type="ECO:0000313" key="7">
    <source>
        <dbReference type="Proteomes" id="UP000009154"/>
    </source>
</evidence>
<evidence type="ECO:0000256" key="4">
    <source>
        <dbReference type="ARBA" id="ARBA00023002"/>
    </source>
</evidence>
<dbReference type="PRINTS" id="PR00368">
    <property type="entry name" value="FADPNR"/>
</dbReference>
<keyword evidence="4" id="KW-0560">Oxidoreductase</keyword>
<keyword evidence="7" id="KW-1185">Reference proteome</keyword>
<dbReference type="Pfam" id="PF07992">
    <property type="entry name" value="Pyr_redox_2"/>
    <property type="match status" value="1"/>
</dbReference>
<dbReference type="eggNOG" id="COG1252">
    <property type="taxonomic scope" value="Bacteria"/>
</dbReference>
<dbReference type="SUPFAM" id="SSF51905">
    <property type="entry name" value="FAD/NAD(P)-binding domain"/>
    <property type="match status" value="1"/>
</dbReference>
<dbReference type="Gene3D" id="3.50.50.100">
    <property type="match status" value="1"/>
</dbReference>
<dbReference type="KEGG" id="gpo:GPOL_c46180"/>
<dbReference type="AlphaFoldDB" id="H6MYI6"/>
<proteinExistence type="inferred from homology"/>
<dbReference type="InterPro" id="IPR036188">
    <property type="entry name" value="FAD/NAD-bd_sf"/>
</dbReference>
<name>H6MYI6_GORPV</name>
<evidence type="ECO:0000313" key="6">
    <source>
        <dbReference type="EMBL" id="AFA75619.1"/>
    </source>
</evidence>
<dbReference type="STRING" id="1112204.GPOL_c46180"/>
<keyword evidence="2" id="KW-0285">Flavoprotein</keyword>
<dbReference type="GeneID" id="90161612"/>
<evidence type="ECO:0000256" key="1">
    <source>
        <dbReference type="ARBA" id="ARBA00006442"/>
    </source>
</evidence>
<dbReference type="PANTHER" id="PTHR43735:SF3">
    <property type="entry name" value="FERROPTOSIS SUPPRESSOR PROTEIN 1"/>
    <property type="match status" value="1"/>
</dbReference>
<dbReference type="GO" id="GO:0004174">
    <property type="term" value="F:electron-transferring-flavoprotein dehydrogenase activity"/>
    <property type="evidence" value="ECO:0007669"/>
    <property type="project" value="TreeGrafter"/>
</dbReference>
<dbReference type="Proteomes" id="UP000009154">
    <property type="component" value="Chromosome"/>
</dbReference>
<dbReference type="RefSeq" id="WP_014361791.1">
    <property type="nucleotide sequence ID" value="NC_016906.1"/>
</dbReference>
<dbReference type="EMBL" id="CP003119">
    <property type="protein sequence ID" value="AFA75619.1"/>
    <property type="molecule type" value="Genomic_DNA"/>
</dbReference>
<dbReference type="InterPro" id="IPR023753">
    <property type="entry name" value="FAD/NAD-binding_dom"/>
</dbReference>
<accession>H6MYI6</accession>
<dbReference type="GO" id="GO:0005737">
    <property type="term" value="C:cytoplasm"/>
    <property type="evidence" value="ECO:0007669"/>
    <property type="project" value="TreeGrafter"/>
</dbReference>
<evidence type="ECO:0000256" key="2">
    <source>
        <dbReference type="ARBA" id="ARBA00022630"/>
    </source>
</evidence>
<sequence>MSRPRVVIAGLGDTGTLTAIHLARRADVVGITVAPGLISGQELGMRLTRPEAWAHEYALPYRRYRALDAPTIVHGRITSLDPDVRRLTVARPDGTTLDESYDALVIATGVTNGFWRTTRFRDEEQVSAELADHHRQVRQARSVIVVGGGASAVSAAANIAAYSPDTKVDLYFPGPSPLRTHHPRTWRTVGERLERAGVRLHPDHRAVLDDVDTTRLDAGTVHWSTGQPPAQADLVVWAVGRTAPNTDGLPTALLDDDGFVQVTPTLQNPLYPNIFAVGDVAATDPLRSSARNRADRLVAHNVRAHLQGGRLRTYRPPPRRWGSVLGPQTDGLQVFAPNGRAFRFPAWAVERVLWPVIVRRGIYHGVRPARQDHDR</sequence>
<feature type="domain" description="FAD/NAD(P)-binding" evidence="5">
    <location>
        <begin position="5"/>
        <end position="288"/>
    </location>
</feature>
<dbReference type="PRINTS" id="PR00469">
    <property type="entry name" value="PNDRDTASEII"/>
</dbReference>
<evidence type="ECO:0000256" key="3">
    <source>
        <dbReference type="ARBA" id="ARBA00022827"/>
    </source>
</evidence>
<dbReference type="PANTHER" id="PTHR43735">
    <property type="entry name" value="APOPTOSIS-INDUCING FACTOR 1"/>
    <property type="match status" value="1"/>
</dbReference>
<comment type="similarity">
    <text evidence="1">Belongs to the FAD-dependent oxidoreductase family.</text>
</comment>
<organism evidence="6 7">
    <name type="scientific">Gordonia polyisoprenivorans (strain DSM 44266 / VH2)</name>
    <dbReference type="NCBI Taxonomy" id="1112204"/>
    <lineage>
        <taxon>Bacteria</taxon>
        <taxon>Bacillati</taxon>
        <taxon>Actinomycetota</taxon>
        <taxon>Actinomycetes</taxon>
        <taxon>Mycobacteriales</taxon>
        <taxon>Gordoniaceae</taxon>
        <taxon>Gordonia</taxon>
    </lineage>
</organism>
<gene>
    <name evidence="6" type="ordered locus">GPOL_c46180</name>
</gene>
<dbReference type="GO" id="GO:0050660">
    <property type="term" value="F:flavin adenine dinucleotide binding"/>
    <property type="evidence" value="ECO:0007669"/>
    <property type="project" value="TreeGrafter"/>
</dbReference>